<evidence type="ECO:0000313" key="2">
    <source>
        <dbReference type="Proteomes" id="UP000036681"/>
    </source>
</evidence>
<feature type="signal peptide" evidence="1">
    <location>
        <begin position="1"/>
        <end position="23"/>
    </location>
</feature>
<dbReference type="Proteomes" id="UP000036681">
    <property type="component" value="Unplaced"/>
</dbReference>
<evidence type="ECO:0000313" key="3">
    <source>
        <dbReference type="WBParaSite" id="ALUE_0002008501-mRNA-1"/>
    </source>
</evidence>
<dbReference type="WBParaSite" id="ALUE_0002008501-mRNA-1">
    <property type="protein sequence ID" value="ALUE_0002008501-mRNA-1"/>
    <property type="gene ID" value="ALUE_0002008501"/>
</dbReference>
<name>A0A0M3IMV7_ASCLU</name>
<protein>
    <submittedName>
        <fullName evidence="3">Secreted protein</fullName>
    </submittedName>
</protein>
<organism evidence="2 3">
    <name type="scientific">Ascaris lumbricoides</name>
    <name type="common">Giant roundworm</name>
    <dbReference type="NCBI Taxonomy" id="6252"/>
    <lineage>
        <taxon>Eukaryota</taxon>
        <taxon>Metazoa</taxon>
        <taxon>Ecdysozoa</taxon>
        <taxon>Nematoda</taxon>
        <taxon>Chromadorea</taxon>
        <taxon>Rhabditida</taxon>
        <taxon>Spirurina</taxon>
        <taxon>Ascaridomorpha</taxon>
        <taxon>Ascaridoidea</taxon>
        <taxon>Ascarididae</taxon>
        <taxon>Ascaris</taxon>
    </lineage>
</organism>
<dbReference type="AlphaFoldDB" id="A0A0M3IMV7"/>
<evidence type="ECO:0000256" key="1">
    <source>
        <dbReference type="SAM" id="SignalP"/>
    </source>
</evidence>
<sequence length="131" mass="15304">MMKLTYLLMHPFYLLVFMSCCSHLYNSINLIDAFTISSRGISEFTDMLLDNTPLRHENNEAAQLIDVCNETKCDITENILLSSDLNMSSFEVKYFHLHKLKIFAKFTTQLKKKMQSLLQTFAIKKFHKNVI</sequence>
<keyword evidence="2" id="KW-1185">Reference proteome</keyword>
<dbReference type="PROSITE" id="PS51257">
    <property type="entry name" value="PROKAR_LIPOPROTEIN"/>
    <property type="match status" value="1"/>
</dbReference>
<reference evidence="3" key="1">
    <citation type="submission" date="2017-02" db="UniProtKB">
        <authorList>
            <consortium name="WormBaseParasite"/>
        </authorList>
    </citation>
    <scope>IDENTIFICATION</scope>
</reference>
<feature type="chain" id="PRO_5005657361" evidence="1">
    <location>
        <begin position="24"/>
        <end position="131"/>
    </location>
</feature>
<accession>A0A0M3IMV7</accession>
<keyword evidence="1" id="KW-0732">Signal</keyword>
<proteinExistence type="predicted"/>